<accession>A0ABT8KRL8</accession>
<name>A0ABT8KRL8_9BACT</name>
<keyword evidence="1" id="KW-1133">Transmembrane helix</keyword>
<reference evidence="2" key="1">
    <citation type="submission" date="2023-06" db="EMBL/GenBank/DDBJ databases">
        <title>Genomic of Parafulvivirga corallium.</title>
        <authorList>
            <person name="Wang G."/>
        </authorList>
    </citation>
    <scope>NUCLEOTIDE SEQUENCE</scope>
    <source>
        <strain evidence="2">BMA10</strain>
    </source>
</reference>
<organism evidence="2 3">
    <name type="scientific">Splendidivirga corallicola</name>
    <dbReference type="NCBI Taxonomy" id="3051826"/>
    <lineage>
        <taxon>Bacteria</taxon>
        <taxon>Pseudomonadati</taxon>
        <taxon>Bacteroidota</taxon>
        <taxon>Cytophagia</taxon>
        <taxon>Cytophagales</taxon>
        <taxon>Splendidivirgaceae</taxon>
        <taxon>Splendidivirga</taxon>
    </lineage>
</organism>
<gene>
    <name evidence="2" type="ORF">QQ008_18550</name>
</gene>
<protein>
    <recommendedName>
        <fullName evidence="4">T9SS type A sorting domain-containing protein</fullName>
    </recommendedName>
</protein>
<keyword evidence="1" id="KW-0812">Transmembrane</keyword>
<keyword evidence="3" id="KW-1185">Reference proteome</keyword>
<comment type="caution">
    <text evidence="2">The sequence shown here is derived from an EMBL/GenBank/DDBJ whole genome shotgun (WGS) entry which is preliminary data.</text>
</comment>
<evidence type="ECO:0000313" key="3">
    <source>
        <dbReference type="Proteomes" id="UP001172082"/>
    </source>
</evidence>
<feature type="transmembrane region" description="Helical" evidence="1">
    <location>
        <begin position="6"/>
        <end position="28"/>
    </location>
</feature>
<sequence length="149" mass="17091">MNIKRIILITGIVVALILTLDIISVGMYDYRKNTLSKKEFLQKSDQTRELAAIKRPEQLFSNIEKITKAAKPDFSVKSTSKGQFSINLTTYSHEPVTVKIYDIIGNLLLQESFTNNAFPREYKFHGRKNKCYVVMVTYANHTKTKKIIA</sequence>
<dbReference type="EMBL" id="JAUJEA010000007">
    <property type="protein sequence ID" value="MDN5203394.1"/>
    <property type="molecule type" value="Genomic_DNA"/>
</dbReference>
<dbReference type="Proteomes" id="UP001172082">
    <property type="component" value="Unassembled WGS sequence"/>
</dbReference>
<keyword evidence="1" id="KW-0472">Membrane</keyword>
<proteinExistence type="predicted"/>
<evidence type="ECO:0000313" key="2">
    <source>
        <dbReference type="EMBL" id="MDN5203394.1"/>
    </source>
</evidence>
<evidence type="ECO:0008006" key="4">
    <source>
        <dbReference type="Google" id="ProtNLM"/>
    </source>
</evidence>
<dbReference type="RefSeq" id="WP_346753417.1">
    <property type="nucleotide sequence ID" value="NZ_JAUJEA010000007.1"/>
</dbReference>
<evidence type="ECO:0000256" key="1">
    <source>
        <dbReference type="SAM" id="Phobius"/>
    </source>
</evidence>